<dbReference type="PANTHER" id="PTHR44809">
    <property type="match status" value="1"/>
</dbReference>
<proteinExistence type="predicted"/>
<gene>
    <name evidence="1" type="ORF">GALL_322550</name>
</gene>
<name>A0A1J5R858_9ZZZZ</name>
<dbReference type="AlphaFoldDB" id="A0A1J5R858"/>
<dbReference type="InterPro" id="IPR019734">
    <property type="entry name" value="TPR_rpt"/>
</dbReference>
<evidence type="ECO:0000313" key="1">
    <source>
        <dbReference type="EMBL" id="OIQ85891.1"/>
    </source>
</evidence>
<accession>A0A1J5R858</accession>
<comment type="caution">
    <text evidence="1">The sequence shown here is derived from an EMBL/GenBank/DDBJ whole genome shotgun (WGS) entry which is preliminary data.</text>
</comment>
<dbReference type="InterPro" id="IPR011990">
    <property type="entry name" value="TPR-like_helical_dom_sf"/>
</dbReference>
<dbReference type="PANTHER" id="PTHR44809:SF1">
    <property type="entry name" value="PROTEIN O-MANNOSYL-TRANSFERASE TMTC1"/>
    <property type="match status" value="1"/>
</dbReference>
<reference evidence="1" key="1">
    <citation type="submission" date="2016-10" db="EMBL/GenBank/DDBJ databases">
        <title>Sequence of Gallionella enrichment culture.</title>
        <authorList>
            <person name="Poehlein A."/>
            <person name="Muehling M."/>
            <person name="Daniel R."/>
        </authorList>
    </citation>
    <scope>NUCLEOTIDE SEQUENCE</scope>
</reference>
<sequence length="412" mass="46101">MTNDLINSAEMAIEQAQQGVLSLTELMTLAERLLGKNETASAIKLYQLWTAHTESALSYAAFFNLGAIMINTGDVHGAEQAFRQSVSLKPDFAQARLNLGLTLERMGDTPGALEQWRSVLNFQKAADRDSYLSSLNNLGRLLLTRNELPEAEEMLERSLILQPDQPEVLQQWVNLRKKQQKWPAYDGKPLSILIYAPDYRENSAGIVVLHKLCHLLNLAGHHATVSTQARAPQYLYDDVAYTHEAVAILPDVAKSSDCLNEKAVRWVLLFPGALGQGDTSYEEELIFTYIPTYYPSAPEFFISSLDTELFTNKNQQRTIPLAKYIGKFVDDNQYPDIPLITRTWPESRQGLADFLNTVETLVCYDPFTALSTEAALCGCKVIGPDAKPFVPDLRESDPVTILTDAIRNKWGL</sequence>
<dbReference type="Pfam" id="PF13424">
    <property type="entry name" value="TPR_12"/>
    <property type="match status" value="1"/>
</dbReference>
<organism evidence="1">
    <name type="scientific">mine drainage metagenome</name>
    <dbReference type="NCBI Taxonomy" id="410659"/>
    <lineage>
        <taxon>unclassified sequences</taxon>
        <taxon>metagenomes</taxon>
        <taxon>ecological metagenomes</taxon>
    </lineage>
</organism>
<dbReference type="PROSITE" id="PS50005">
    <property type="entry name" value="TPR"/>
    <property type="match status" value="2"/>
</dbReference>
<dbReference type="SMART" id="SM00028">
    <property type="entry name" value="TPR"/>
    <property type="match status" value="3"/>
</dbReference>
<dbReference type="InterPro" id="IPR052943">
    <property type="entry name" value="TMTC_O-mannosyl-trnsfr"/>
</dbReference>
<dbReference type="SUPFAM" id="SSF48452">
    <property type="entry name" value="TPR-like"/>
    <property type="match status" value="1"/>
</dbReference>
<dbReference type="Gene3D" id="1.25.40.10">
    <property type="entry name" value="Tetratricopeptide repeat domain"/>
    <property type="match status" value="2"/>
</dbReference>
<protein>
    <submittedName>
        <fullName evidence="1">Tetratricopeptide repeat protein</fullName>
    </submittedName>
</protein>
<dbReference type="EMBL" id="MLJW01000513">
    <property type="protein sequence ID" value="OIQ85891.1"/>
    <property type="molecule type" value="Genomic_DNA"/>
</dbReference>
<dbReference type="Pfam" id="PF13181">
    <property type="entry name" value="TPR_8"/>
    <property type="match status" value="1"/>
</dbReference>